<feature type="non-terminal residue" evidence="1">
    <location>
        <position position="383"/>
    </location>
</feature>
<dbReference type="Proteomes" id="UP001140087">
    <property type="component" value="Unassembled WGS sequence"/>
</dbReference>
<evidence type="ECO:0000313" key="1">
    <source>
        <dbReference type="EMBL" id="KAJ2793194.1"/>
    </source>
</evidence>
<sequence>MPLAAQLAEELAALQPREGASPMAVVAAGLVLPRPAQSSQLPAPPISATSNPSPHGASAKKSGYSSYWSVLERSAFLHHLARLGQNWLALAEAIGTKTGTQVRNYFRANQEKLGLDAVIVAYERNRAAGTLPPPEAYTPTSARDDAQARKEKRGRKRKGDAQPSPRPGSPDEGSAANSSVPSTAPASITSFPTIGVDGGRAVVLACPPPAPNRSLPTAEPPSLPRLHQWSRLPRDQAAQTTGHVPLHLVSEPTAGMGPRAGVVDRGDSSTPMSQPTPPPVEGLRLPSSSPAAAAVVGPRPMASRPRQMSALHISNLTTGSSTPQEEPRKVSVTKINALLNDDSPGPSHMSSDWFNDPPPADGAEPENADAEDDATGIAALALA</sequence>
<name>A0ACC1KQE3_9FUNG</name>
<dbReference type="EMBL" id="JANBUN010002968">
    <property type="protein sequence ID" value="KAJ2793194.1"/>
    <property type="molecule type" value="Genomic_DNA"/>
</dbReference>
<protein>
    <submittedName>
        <fullName evidence="1">DNA-binding protein snt1</fullName>
    </submittedName>
</protein>
<reference evidence="1" key="1">
    <citation type="submission" date="2022-07" db="EMBL/GenBank/DDBJ databases">
        <title>Phylogenomic reconstructions and comparative analyses of Kickxellomycotina fungi.</title>
        <authorList>
            <person name="Reynolds N.K."/>
            <person name="Stajich J.E."/>
            <person name="Barry K."/>
            <person name="Grigoriev I.V."/>
            <person name="Crous P."/>
            <person name="Smith M.E."/>
        </authorList>
    </citation>
    <scope>NUCLEOTIDE SEQUENCE</scope>
    <source>
        <strain evidence="1">BCRC 34780</strain>
    </source>
</reference>
<comment type="caution">
    <text evidence="1">The sequence shown here is derived from an EMBL/GenBank/DDBJ whole genome shotgun (WGS) entry which is preliminary data.</text>
</comment>
<keyword evidence="1" id="KW-0238">DNA-binding</keyword>
<gene>
    <name evidence="1" type="primary">SNT1</name>
    <name evidence="1" type="ORF">H4R21_005991</name>
</gene>
<accession>A0ACC1KQE3</accession>
<keyword evidence="2" id="KW-1185">Reference proteome</keyword>
<proteinExistence type="predicted"/>
<evidence type="ECO:0000313" key="2">
    <source>
        <dbReference type="Proteomes" id="UP001140087"/>
    </source>
</evidence>
<organism evidence="1 2">
    <name type="scientific">Coemansia helicoidea</name>
    <dbReference type="NCBI Taxonomy" id="1286919"/>
    <lineage>
        <taxon>Eukaryota</taxon>
        <taxon>Fungi</taxon>
        <taxon>Fungi incertae sedis</taxon>
        <taxon>Zoopagomycota</taxon>
        <taxon>Kickxellomycotina</taxon>
        <taxon>Kickxellomycetes</taxon>
        <taxon>Kickxellales</taxon>
        <taxon>Kickxellaceae</taxon>
        <taxon>Coemansia</taxon>
    </lineage>
</organism>